<organism evidence="2 3">
    <name type="scientific">Bacteroides cellulosilyticus</name>
    <dbReference type="NCBI Taxonomy" id="246787"/>
    <lineage>
        <taxon>Bacteria</taxon>
        <taxon>Pseudomonadati</taxon>
        <taxon>Bacteroidota</taxon>
        <taxon>Bacteroidia</taxon>
        <taxon>Bacteroidales</taxon>
        <taxon>Bacteroidaceae</taxon>
        <taxon>Bacteroides</taxon>
    </lineage>
</organism>
<reference evidence="2 3" key="1">
    <citation type="journal article" date="2015" name="Science">
        <title>Genetic determinants of in vivo fitness and diet responsiveness in multiple human gut Bacteroides.</title>
        <authorList>
            <person name="Wu M."/>
            <person name="McNulty N.P."/>
            <person name="Rodionov D.A."/>
            <person name="Khoroshkin M.S."/>
            <person name="Griffin N.W."/>
            <person name="Cheng J."/>
            <person name="Latreille P."/>
            <person name="Kerstetter R.A."/>
            <person name="Terrapon N."/>
            <person name="Henrissat B."/>
            <person name="Osterman A.L."/>
            <person name="Gordon J.I."/>
        </authorList>
    </citation>
    <scope>NUCLEOTIDE SEQUENCE [LARGE SCALE GENOMIC DNA]</scope>
    <source>
        <strain evidence="2 3">WH2</strain>
    </source>
</reference>
<dbReference type="Pfam" id="PF00534">
    <property type="entry name" value="Glycos_transf_1"/>
    <property type="match status" value="1"/>
</dbReference>
<dbReference type="PATRIC" id="fig|246787.4.peg.1481"/>
<dbReference type="AlphaFoldDB" id="A0A0N7IEY5"/>
<keyword evidence="2" id="KW-0808">Transferase</keyword>
<evidence type="ECO:0000259" key="1">
    <source>
        <dbReference type="Pfam" id="PF00534"/>
    </source>
</evidence>
<proteinExistence type="predicted"/>
<dbReference type="Gene3D" id="3.40.50.2000">
    <property type="entry name" value="Glycogen Phosphorylase B"/>
    <property type="match status" value="1"/>
</dbReference>
<dbReference type="SUPFAM" id="SSF53756">
    <property type="entry name" value="UDP-Glycosyltransferase/glycogen phosphorylase"/>
    <property type="match status" value="1"/>
</dbReference>
<sequence>MMHILVLAYAISPTRGSEYSVAWNYVTRMSKYHKLTVLYGCSGNHIGDCEEIERYATGKGIHNVDFSCVKSTKWVNILNWCNKKGFLGYTFYLAYKEWHKLAYKKAIEIVSNNTIDLVHYLGPIGFREPGYLWKLGLPYMWGPIGGANKTSITLQRNLPKISKLKFKFRNWATSRQLNMNRLTAALQHTDLLLTCTTENQKVFHTIHHKESIYLPENSISGDICINQEKFIAPEVYKFIVIGNLIDRKSVNILFEALCLVKHKEKIVIDIVGDGPMRKSLEEYAKDNLIYNLIKWHGMLSRQKAVEMFKNAHMHIITSISEGNATTIWEAMSYGVPTLSFDHCGMHDTLSNGAGILVPISHKYSECVKALAREIDSLIMHPNRFKQLAESTIECAKKCTWDEREKILLHCYKMTIKKHMNGSSGN</sequence>
<dbReference type="KEGG" id="bcel:BcellWH2_01438"/>
<dbReference type="PANTHER" id="PTHR12526:SF630">
    <property type="entry name" value="GLYCOSYLTRANSFERASE"/>
    <property type="match status" value="1"/>
</dbReference>
<dbReference type="InterPro" id="IPR001296">
    <property type="entry name" value="Glyco_trans_1"/>
</dbReference>
<dbReference type="EMBL" id="CP012801">
    <property type="protein sequence ID" value="ALJ58699.1"/>
    <property type="molecule type" value="Genomic_DNA"/>
</dbReference>
<evidence type="ECO:0000313" key="2">
    <source>
        <dbReference type="EMBL" id="ALJ58699.1"/>
    </source>
</evidence>
<name>A0A0N7IEY5_9BACE</name>
<keyword evidence="2" id="KW-0328">Glycosyltransferase</keyword>
<dbReference type="PANTHER" id="PTHR12526">
    <property type="entry name" value="GLYCOSYLTRANSFERASE"/>
    <property type="match status" value="1"/>
</dbReference>
<feature type="domain" description="Glycosyl transferase family 1" evidence="1">
    <location>
        <begin position="230"/>
        <end position="389"/>
    </location>
</feature>
<protein>
    <submittedName>
        <fullName evidence="2">Glycosyltransferase Gtf1</fullName>
        <ecNumber evidence="2">2.4.1.-</ecNumber>
    </submittedName>
</protein>
<dbReference type="RefSeq" id="WP_029428238.1">
    <property type="nucleotide sequence ID" value="NZ_CP012801.1"/>
</dbReference>
<dbReference type="Proteomes" id="UP000061809">
    <property type="component" value="Chromosome"/>
</dbReference>
<gene>
    <name evidence="2" type="primary">gtf1</name>
    <name evidence="2" type="ORF">BcellWH2_01438</name>
</gene>
<dbReference type="CDD" id="cd03801">
    <property type="entry name" value="GT4_PimA-like"/>
    <property type="match status" value="1"/>
</dbReference>
<dbReference type="EC" id="2.4.1.-" evidence="2"/>
<evidence type="ECO:0000313" key="3">
    <source>
        <dbReference type="Proteomes" id="UP000061809"/>
    </source>
</evidence>
<accession>A0A0N7IEY5</accession>
<dbReference type="GO" id="GO:0016757">
    <property type="term" value="F:glycosyltransferase activity"/>
    <property type="evidence" value="ECO:0007669"/>
    <property type="project" value="UniProtKB-KW"/>
</dbReference>